<organism evidence="3 4">
    <name type="scientific">Labedella phragmitis</name>
    <dbReference type="NCBI Taxonomy" id="2498849"/>
    <lineage>
        <taxon>Bacteria</taxon>
        <taxon>Bacillati</taxon>
        <taxon>Actinomycetota</taxon>
        <taxon>Actinomycetes</taxon>
        <taxon>Micrococcales</taxon>
        <taxon>Microbacteriaceae</taxon>
        <taxon>Labedella</taxon>
    </lineage>
</organism>
<feature type="transmembrane region" description="Helical" evidence="1">
    <location>
        <begin position="143"/>
        <end position="161"/>
    </location>
</feature>
<keyword evidence="4" id="KW-1185">Reference proteome</keyword>
<evidence type="ECO:0008006" key="5">
    <source>
        <dbReference type="Google" id="ProtNLM"/>
    </source>
</evidence>
<dbReference type="OrthoDB" id="9847638at2"/>
<proteinExistence type="predicted"/>
<evidence type="ECO:0000313" key="3">
    <source>
        <dbReference type="EMBL" id="RWZ46611.1"/>
    </source>
</evidence>
<keyword evidence="1" id="KW-0472">Membrane</keyword>
<evidence type="ECO:0000256" key="1">
    <source>
        <dbReference type="SAM" id="Phobius"/>
    </source>
</evidence>
<gene>
    <name evidence="3" type="ORF">ELQ90_14340</name>
</gene>
<keyword evidence="1" id="KW-0812">Transmembrane</keyword>
<evidence type="ECO:0000256" key="2">
    <source>
        <dbReference type="SAM" id="SignalP"/>
    </source>
</evidence>
<accession>A0A444PQ99</accession>
<dbReference type="AlphaFoldDB" id="A0A444PQ99"/>
<dbReference type="Proteomes" id="UP000288547">
    <property type="component" value="Unassembled WGS sequence"/>
</dbReference>
<protein>
    <recommendedName>
        <fullName evidence="5">Sortase</fullName>
    </recommendedName>
</protein>
<dbReference type="RefSeq" id="WP_128495964.1">
    <property type="nucleotide sequence ID" value="NZ_RZNB01000006.1"/>
</dbReference>
<sequence>MLKTFAAGLGVLVALLLATPSAASAYVPGEVSAGSVTGRPAPGAVLRAQFDRVFLSGETVTLVVSCPGLRDVEIDDTADGDGSTSTPLTVPAGASGTCTVSAFGVSSGAAAVASFTVLDPDAPAGEGDASGDGLAVTGGSGLAAIWFGVGAVVLGGTLFLVGRHRRVGVRS</sequence>
<reference evidence="3 4" key="1">
    <citation type="submission" date="2018-12" db="EMBL/GenBank/DDBJ databases">
        <authorList>
            <person name="Li F."/>
        </authorList>
    </citation>
    <scope>NUCLEOTIDE SEQUENCE [LARGE SCALE GENOMIC DNA]</scope>
    <source>
        <strain evidence="3 4">11W25H-1</strain>
    </source>
</reference>
<name>A0A444PQ99_9MICO</name>
<keyword evidence="1" id="KW-1133">Transmembrane helix</keyword>
<feature type="signal peptide" evidence="2">
    <location>
        <begin position="1"/>
        <end position="25"/>
    </location>
</feature>
<keyword evidence="2" id="KW-0732">Signal</keyword>
<feature type="chain" id="PRO_5019539476" description="Sortase" evidence="2">
    <location>
        <begin position="26"/>
        <end position="171"/>
    </location>
</feature>
<dbReference type="EMBL" id="RZNB01000006">
    <property type="protein sequence ID" value="RWZ46611.1"/>
    <property type="molecule type" value="Genomic_DNA"/>
</dbReference>
<evidence type="ECO:0000313" key="4">
    <source>
        <dbReference type="Proteomes" id="UP000288547"/>
    </source>
</evidence>
<comment type="caution">
    <text evidence="3">The sequence shown here is derived from an EMBL/GenBank/DDBJ whole genome shotgun (WGS) entry which is preliminary data.</text>
</comment>